<sequence>WYTTEKVPENPLKVVQRVSDRDWNRELLSDYKIRFELSTGPLARFILLQSPEISEVLIICHHVICDGTSLAILARDLLLYLGNPDRKVQEMPEPPLATPDNFPIDIKIGKAINFAIKKLNDLWQKKKIIFDEEDEDNIFRAFWDNYNFKIISVELSEEETSNLVENCRQHGITVNSALNTAFLAARNSIRGPFEGKRKIMVPVNTRKRYSKPIGEYFGVYVSGFEVKFSYNPKKAFWENA</sequence>
<feature type="non-terminal residue" evidence="2">
    <location>
        <position position="240"/>
    </location>
</feature>
<dbReference type="PANTHER" id="PTHR28037">
    <property type="entry name" value="ALCOHOL O-ACETYLTRANSFERASE 1-RELATED"/>
    <property type="match status" value="1"/>
</dbReference>
<dbReference type="InterPro" id="IPR023213">
    <property type="entry name" value="CAT-like_dom_sf"/>
</dbReference>
<comment type="caution">
    <text evidence="2">The sequence shown here is derived from an EMBL/GenBank/DDBJ whole genome shotgun (WGS) entry which is preliminary data.</text>
</comment>
<feature type="non-terminal residue" evidence="2">
    <location>
        <position position="1"/>
    </location>
</feature>
<dbReference type="InterPro" id="IPR001242">
    <property type="entry name" value="Condensation_dom"/>
</dbReference>
<dbReference type="AlphaFoldDB" id="X0X336"/>
<dbReference type="Pfam" id="PF00668">
    <property type="entry name" value="Condensation"/>
    <property type="match status" value="1"/>
</dbReference>
<evidence type="ECO:0000313" key="2">
    <source>
        <dbReference type="EMBL" id="GAG37629.1"/>
    </source>
</evidence>
<organism evidence="2">
    <name type="scientific">marine sediment metagenome</name>
    <dbReference type="NCBI Taxonomy" id="412755"/>
    <lineage>
        <taxon>unclassified sequences</taxon>
        <taxon>metagenomes</taxon>
        <taxon>ecological metagenomes</taxon>
    </lineage>
</organism>
<dbReference type="GO" id="GO:0003824">
    <property type="term" value="F:catalytic activity"/>
    <property type="evidence" value="ECO:0007669"/>
    <property type="project" value="InterPro"/>
</dbReference>
<gene>
    <name evidence="2" type="ORF">S01H1_74530</name>
</gene>
<dbReference type="EMBL" id="BARS01049870">
    <property type="protein sequence ID" value="GAG37629.1"/>
    <property type="molecule type" value="Genomic_DNA"/>
</dbReference>
<evidence type="ECO:0000259" key="1">
    <source>
        <dbReference type="Pfam" id="PF00668"/>
    </source>
</evidence>
<proteinExistence type="predicted"/>
<dbReference type="PANTHER" id="PTHR28037:SF1">
    <property type="entry name" value="ALCOHOL O-ACETYLTRANSFERASE 1-RELATED"/>
    <property type="match status" value="1"/>
</dbReference>
<dbReference type="Gene3D" id="3.30.559.10">
    <property type="entry name" value="Chloramphenicol acetyltransferase-like domain"/>
    <property type="match status" value="1"/>
</dbReference>
<accession>X0X336</accession>
<protein>
    <recommendedName>
        <fullName evidence="1">Condensation domain-containing protein</fullName>
    </recommendedName>
</protein>
<dbReference type="InterPro" id="IPR052058">
    <property type="entry name" value="Alcohol_O-acetyltransferase"/>
</dbReference>
<name>X0X336_9ZZZZ</name>
<dbReference type="SUPFAM" id="SSF52777">
    <property type="entry name" value="CoA-dependent acyltransferases"/>
    <property type="match status" value="2"/>
</dbReference>
<feature type="domain" description="Condensation" evidence="1">
    <location>
        <begin position="27"/>
        <end position="236"/>
    </location>
</feature>
<reference evidence="2" key="1">
    <citation type="journal article" date="2014" name="Front. Microbiol.">
        <title>High frequency of phylogenetically diverse reductive dehalogenase-homologous genes in deep subseafloor sedimentary metagenomes.</title>
        <authorList>
            <person name="Kawai M."/>
            <person name="Futagami T."/>
            <person name="Toyoda A."/>
            <person name="Takaki Y."/>
            <person name="Nishi S."/>
            <person name="Hori S."/>
            <person name="Arai W."/>
            <person name="Tsubouchi T."/>
            <person name="Morono Y."/>
            <person name="Uchiyama I."/>
            <person name="Ito T."/>
            <person name="Fujiyama A."/>
            <person name="Inagaki F."/>
            <person name="Takami H."/>
        </authorList>
    </citation>
    <scope>NUCLEOTIDE SEQUENCE</scope>
    <source>
        <strain evidence="2">Expedition CK06-06</strain>
    </source>
</reference>
<dbReference type="Gene3D" id="3.30.559.30">
    <property type="entry name" value="Nonribosomal peptide synthetase, condensation domain"/>
    <property type="match status" value="1"/>
</dbReference>